<proteinExistence type="predicted"/>
<evidence type="ECO:0000313" key="2">
    <source>
        <dbReference type="EMBL" id="MCO6393735.1"/>
    </source>
</evidence>
<dbReference type="RefSeq" id="WP_071572687.1">
    <property type="nucleotide sequence ID" value="NZ_JAEUWV010000002.1"/>
</dbReference>
<accession>A0AAW5HRX4</accession>
<evidence type="ECO:0000313" key="3">
    <source>
        <dbReference type="Proteomes" id="UP001205920"/>
    </source>
</evidence>
<name>A0AAW5HRX4_9CORY</name>
<sequence>MTYYPAPGHQHVQLLVPSPKRSGRAAETRRRQARYSPSDPRRTGSNVAPLVRTALAASFGATNLRALRADRFSTAARTNVRAYRRFQQQHAGPPRIVTCHARDGGEFFGTVATGQKRFGFVAKMDNGRLVSFKIL</sequence>
<gene>
    <name evidence="2" type="ORF">JMN37_01870</name>
</gene>
<comment type="caution">
    <text evidence="2">The sequence shown here is derived from an EMBL/GenBank/DDBJ whole genome shotgun (WGS) entry which is preliminary data.</text>
</comment>
<keyword evidence="3" id="KW-1185">Reference proteome</keyword>
<reference evidence="2 3" key="1">
    <citation type="submission" date="2021-01" db="EMBL/GenBank/DDBJ databases">
        <title>Identification and Characterization of Corynebacterium sp.</title>
        <authorList>
            <person name="Luo Q."/>
            <person name="Qu P."/>
            <person name="Chen Q."/>
        </authorList>
    </citation>
    <scope>NUCLEOTIDE SEQUENCE [LARGE SCALE GENOMIC DNA]</scope>
    <source>
        <strain evidence="2 3">MC-18</strain>
    </source>
</reference>
<dbReference type="AlphaFoldDB" id="A0AAW5HRX4"/>
<dbReference type="Proteomes" id="UP001205920">
    <property type="component" value="Unassembled WGS sequence"/>
</dbReference>
<evidence type="ECO:0000256" key="1">
    <source>
        <dbReference type="SAM" id="MobiDB-lite"/>
    </source>
</evidence>
<dbReference type="EMBL" id="JAEUWV010000002">
    <property type="protein sequence ID" value="MCO6393735.1"/>
    <property type="molecule type" value="Genomic_DNA"/>
</dbReference>
<protein>
    <submittedName>
        <fullName evidence="2">Uncharacterized protein</fullName>
    </submittedName>
</protein>
<organism evidence="2 3">
    <name type="scientific">Corynebacterium lipophilum</name>
    <dbReference type="NCBI Taxonomy" id="2804918"/>
    <lineage>
        <taxon>Bacteria</taxon>
        <taxon>Bacillati</taxon>
        <taxon>Actinomycetota</taxon>
        <taxon>Actinomycetes</taxon>
        <taxon>Mycobacteriales</taxon>
        <taxon>Corynebacteriaceae</taxon>
        <taxon>Corynebacterium</taxon>
    </lineage>
</organism>
<feature type="region of interest" description="Disordered" evidence="1">
    <location>
        <begin position="1"/>
        <end position="46"/>
    </location>
</feature>